<protein>
    <submittedName>
        <fullName evidence="4">GNAT family N-acetyltransferase</fullName>
    </submittedName>
</protein>
<gene>
    <name evidence="4" type="ORF">GCM10022231_03650</name>
</gene>
<dbReference type="EMBL" id="BAAAZW010000001">
    <property type="protein sequence ID" value="GAA3949413.1"/>
    <property type="molecule type" value="Genomic_DNA"/>
</dbReference>
<dbReference type="SUPFAM" id="SSF55729">
    <property type="entry name" value="Acyl-CoA N-acyltransferases (Nat)"/>
    <property type="match status" value="1"/>
</dbReference>
<feature type="domain" description="N-acetyltransferase" evidence="3">
    <location>
        <begin position="3"/>
        <end position="162"/>
    </location>
</feature>
<evidence type="ECO:0000313" key="5">
    <source>
        <dbReference type="Proteomes" id="UP001418444"/>
    </source>
</evidence>
<keyword evidence="2" id="KW-0012">Acyltransferase</keyword>
<dbReference type="InterPro" id="IPR016181">
    <property type="entry name" value="Acyl_CoA_acyltransferase"/>
</dbReference>
<evidence type="ECO:0000256" key="2">
    <source>
        <dbReference type="ARBA" id="ARBA00023315"/>
    </source>
</evidence>
<keyword evidence="1" id="KW-0808">Transferase</keyword>
<organism evidence="4 5">
    <name type="scientific">Gordonia caeni</name>
    <dbReference type="NCBI Taxonomy" id="1007097"/>
    <lineage>
        <taxon>Bacteria</taxon>
        <taxon>Bacillati</taxon>
        <taxon>Actinomycetota</taxon>
        <taxon>Actinomycetes</taxon>
        <taxon>Mycobacteriales</taxon>
        <taxon>Gordoniaceae</taxon>
        <taxon>Gordonia</taxon>
    </lineage>
</organism>
<dbReference type="InterPro" id="IPR050832">
    <property type="entry name" value="Bact_Acetyltransf"/>
</dbReference>
<dbReference type="Pfam" id="PF00583">
    <property type="entry name" value="Acetyltransf_1"/>
    <property type="match status" value="1"/>
</dbReference>
<dbReference type="RefSeq" id="WP_344779987.1">
    <property type="nucleotide sequence ID" value="NZ_BAAAZW010000001.1"/>
</dbReference>
<proteinExistence type="predicted"/>
<dbReference type="PROSITE" id="PS51186">
    <property type="entry name" value="GNAT"/>
    <property type="match status" value="1"/>
</dbReference>
<dbReference type="PANTHER" id="PTHR43877:SF2">
    <property type="entry name" value="AMINOALKYLPHOSPHONATE N-ACETYLTRANSFERASE-RELATED"/>
    <property type="match status" value="1"/>
</dbReference>
<dbReference type="Gene3D" id="3.40.630.30">
    <property type="match status" value="1"/>
</dbReference>
<dbReference type="Proteomes" id="UP001418444">
    <property type="component" value="Unassembled WGS sequence"/>
</dbReference>
<dbReference type="InterPro" id="IPR000182">
    <property type="entry name" value="GNAT_dom"/>
</dbReference>
<dbReference type="CDD" id="cd04301">
    <property type="entry name" value="NAT_SF"/>
    <property type="match status" value="1"/>
</dbReference>
<evidence type="ECO:0000259" key="3">
    <source>
        <dbReference type="PROSITE" id="PS51186"/>
    </source>
</evidence>
<comment type="caution">
    <text evidence="4">The sequence shown here is derived from an EMBL/GenBank/DDBJ whole genome shotgun (WGS) entry which is preliminary data.</text>
</comment>
<name>A0ABP7NLA0_9ACTN</name>
<evidence type="ECO:0000256" key="1">
    <source>
        <dbReference type="ARBA" id="ARBA00022679"/>
    </source>
</evidence>
<dbReference type="PANTHER" id="PTHR43877">
    <property type="entry name" value="AMINOALKYLPHOSPHONATE N-ACETYLTRANSFERASE-RELATED-RELATED"/>
    <property type="match status" value="1"/>
</dbReference>
<sequence length="164" mass="17628">MPFVLRPARASDADFLAEMLVAASFWHPHGPRGSVAEVLGRPQLAHYVAGWPRPDDVGVIALHDRQPIGAAWLRTFPADDPGYGFVDAATPELAIGVTAEWRGQGVGDRLLGALITAAAEHGFAAVSLSVERQNPARRLYERHGFRRVGEESGSPTMLLLLGEG</sequence>
<accession>A0ABP7NLA0</accession>
<reference evidence="5" key="1">
    <citation type="journal article" date="2019" name="Int. J. Syst. Evol. Microbiol.">
        <title>The Global Catalogue of Microorganisms (GCM) 10K type strain sequencing project: providing services to taxonomists for standard genome sequencing and annotation.</title>
        <authorList>
            <consortium name="The Broad Institute Genomics Platform"/>
            <consortium name="The Broad Institute Genome Sequencing Center for Infectious Disease"/>
            <person name="Wu L."/>
            <person name="Ma J."/>
        </authorList>
    </citation>
    <scope>NUCLEOTIDE SEQUENCE [LARGE SCALE GENOMIC DNA]</scope>
    <source>
        <strain evidence="5">JCM 16923</strain>
    </source>
</reference>
<keyword evidence="5" id="KW-1185">Reference proteome</keyword>
<evidence type="ECO:0000313" key="4">
    <source>
        <dbReference type="EMBL" id="GAA3949413.1"/>
    </source>
</evidence>